<evidence type="ECO:0000256" key="10">
    <source>
        <dbReference type="ARBA" id="ARBA00023004"/>
    </source>
</evidence>
<dbReference type="KEGG" id="fal:FRAAL3502"/>
<dbReference type="InterPro" id="IPR017941">
    <property type="entry name" value="Rieske_2Fe-2S"/>
</dbReference>
<dbReference type="PANTHER" id="PTHR21266:SF32">
    <property type="entry name" value="CHOLESTEROL 7-DESATURASE NVD"/>
    <property type="match status" value="1"/>
</dbReference>
<dbReference type="EMBL" id="CT573213">
    <property type="protein sequence ID" value="CAJ62145.1"/>
    <property type="molecule type" value="Genomic_DNA"/>
</dbReference>
<dbReference type="RefSeq" id="WP_011604643.1">
    <property type="nucleotide sequence ID" value="NC_008278.1"/>
</dbReference>
<evidence type="ECO:0000256" key="3">
    <source>
        <dbReference type="ARBA" id="ARBA00004972"/>
    </source>
</evidence>
<evidence type="ECO:0000256" key="14">
    <source>
        <dbReference type="ARBA" id="ARBA00025712"/>
    </source>
</evidence>
<dbReference type="SUPFAM" id="SSF50022">
    <property type="entry name" value="ISP domain"/>
    <property type="match status" value="1"/>
</dbReference>
<dbReference type="GO" id="GO:0016042">
    <property type="term" value="P:lipid catabolic process"/>
    <property type="evidence" value="ECO:0007669"/>
    <property type="project" value="UniProtKB-KW"/>
</dbReference>
<dbReference type="HOGENOM" id="CLU_037178_1_0_11"/>
<dbReference type="GO" id="GO:0004497">
    <property type="term" value="F:monooxygenase activity"/>
    <property type="evidence" value="ECO:0007669"/>
    <property type="project" value="UniProtKB-ARBA"/>
</dbReference>
<keyword evidence="7" id="KW-0442">Lipid degradation</keyword>
<organism evidence="22 23">
    <name type="scientific">Frankia alni (strain DSM 45986 / CECT 9034 / ACN14a)</name>
    <dbReference type="NCBI Taxonomy" id="326424"/>
    <lineage>
        <taxon>Bacteria</taxon>
        <taxon>Bacillati</taxon>
        <taxon>Actinomycetota</taxon>
        <taxon>Actinomycetes</taxon>
        <taxon>Frankiales</taxon>
        <taxon>Frankiaceae</taxon>
        <taxon>Frankia</taxon>
    </lineage>
</organism>
<evidence type="ECO:0000256" key="20">
    <source>
        <dbReference type="ARBA" id="ARBA00049548"/>
    </source>
</evidence>
<evidence type="ECO:0000256" key="9">
    <source>
        <dbReference type="ARBA" id="ARBA00023002"/>
    </source>
</evidence>
<dbReference type="Pfam" id="PF19298">
    <property type="entry name" value="KshA_C"/>
    <property type="match status" value="1"/>
</dbReference>
<evidence type="ECO:0000256" key="6">
    <source>
        <dbReference type="ARBA" id="ARBA00022723"/>
    </source>
</evidence>
<dbReference type="InterPro" id="IPR045605">
    <property type="entry name" value="KshA-like_C"/>
</dbReference>
<evidence type="ECO:0000256" key="1">
    <source>
        <dbReference type="ARBA" id="ARBA00001962"/>
    </source>
</evidence>
<sequence>MKLHGLDLALTGWFQVAWSVDVGPEQVVPLRYFGRDLVAYRGRDGVVRVHDRYCRHLGASLAHGGCVVDDGIRCPFHGWVWSPEGRNVSIPYQERPNRGPKLGTWTVAERNETIYVWHDAAGREPLWEVPDALGDAPHAASRRFHPAGVEGRQHFRDLRAHPQMVLENVVDPHHFQFVHHTSRSPVVLEERVEGPQWWSRVGFGRGWAEHALDAAGRLRTDSANTIEILWSGPGVSVNVEHMGEGVRVISINTTPVEDGRTEIFATYWIDELDGDLADGTYERRMADAKLALPDDIVIWTNQTFLDAPALATEEARGFRALRSWSAQFYPDAAVGPEARRTAAAPQDAAGAASR</sequence>
<keyword evidence="23" id="KW-1185">Reference proteome</keyword>
<dbReference type="PROSITE" id="PS51296">
    <property type="entry name" value="RIESKE"/>
    <property type="match status" value="1"/>
</dbReference>
<dbReference type="Proteomes" id="UP000000657">
    <property type="component" value="Chromosome"/>
</dbReference>
<comment type="similarity">
    <text evidence="15">Belongs to the cholesterol 7-desaturase family.</text>
</comment>
<dbReference type="InterPro" id="IPR050584">
    <property type="entry name" value="Cholesterol_7-desaturase"/>
</dbReference>
<evidence type="ECO:0000256" key="19">
    <source>
        <dbReference type="ARBA" id="ARBA00047853"/>
    </source>
</evidence>
<evidence type="ECO:0000256" key="4">
    <source>
        <dbReference type="ARBA" id="ARBA00022692"/>
    </source>
</evidence>
<evidence type="ECO:0000256" key="17">
    <source>
        <dbReference type="ARBA" id="ARBA00030944"/>
    </source>
</evidence>
<keyword evidence="13" id="KW-0443">Lipid metabolism</keyword>
<dbReference type="PANTHER" id="PTHR21266">
    <property type="entry name" value="IRON-SULFUR DOMAIN CONTAINING PROTEIN"/>
    <property type="match status" value="1"/>
</dbReference>
<feature type="domain" description="Rieske" evidence="21">
    <location>
        <begin position="14"/>
        <end position="116"/>
    </location>
</feature>
<evidence type="ECO:0000256" key="13">
    <source>
        <dbReference type="ARBA" id="ARBA00023221"/>
    </source>
</evidence>
<dbReference type="GO" id="GO:0170056">
    <property type="term" value="F:cholesterol 7-desaturase [NAD(P)H] activity"/>
    <property type="evidence" value="ECO:0007669"/>
    <property type="project" value="UniProtKB-EC"/>
</dbReference>
<comment type="pathway">
    <text evidence="14">Steroid hormone biosynthesis; dafachronic acid biosynthesis.</text>
</comment>
<evidence type="ECO:0000256" key="5">
    <source>
        <dbReference type="ARBA" id="ARBA00022714"/>
    </source>
</evidence>
<keyword evidence="6" id="KW-0479">Metal-binding</keyword>
<protein>
    <recommendedName>
        <fullName evidence="16">cholesterol 7-desaturase</fullName>
        <ecNumber evidence="16">1.14.19.21</ecNumber>
    </recommendedName>
    <alternativeName>
        <fullName evidence="17">Rieske-type oxygenase</fullName>
    </alternativeName>
</protein>
<keyword evidence="9" id="KW-0560">Oxidoreductase</keyword>
<evidence type="ECO:0000313" key="23">
    <source>
        <dbReference type="Proteomes" id="UP000000657"/>
    </source>
</evidence>
<evidence type="ECO:0000313" key="22">
    <source>
        <dbReference type="EMBL" id="CAJ62145.1"/>
    </source>
</evidence>
<dbReference type="CDD" id="cd03469">
    <property type="entry name" value="Rieske_RO_Alpha_N"/>
    <property type="match status" value="1"/>
</dbReference>
<reference evidence="22 23" key="1">
    <citation type="journal article" date="2007" name="Genome Res.">
        <title>Genome characteristics of facultatively symbiotic Frankia sp. strains reflect host range and host plant biogeography.</title>
        <authorList>
            <person name="Normand P."/>
            <person name="Lapierre P."/>
            <person name="Tisa L.S."/>
            <person name="Gogarten J.P."/>
            <person name="Alloisio N."/>
            <person name="Bagnarol E."/>
            <person name="Bassi C.A."/>
            <person name="Berry A.M."/>
            <person name="Bickhart D.M."/>
            <person name="Choisne N."/>
            <person name="Couloux A."/>
            <person name="Cournoyer B."/>
            <person name="Cruveiller S."/>
            <person name="Daubin V."/>
            <person name="Demange N."/>
            <person name="Francino M.P."/>
            <person name="Goltsman E."/>
            <person name="Huang Y."/>
            <person name="Kopp O.R."/>
            <person name="Labarre L."/>
            <person name="Lapidus A."/>
            <person name="Lavire C."/>
            <person name="Marechal J."/>
            <person name="Martinez M."/>
            <person name="Mastronunzio J.E."/>
            <person name="Mullin B.C."/>
            <person name="Niemann J."/>
            <person name="Pujic P."/>
            <person name="Rawnsley T."/>
            <person name="Rouy Z."/>
            <person name="Schenowitz C."/>
            <person name="Sellstedt A."/>
            <person name="Tavares F."/>
            <person name="Tomkins J.P."/>
            <person name="Vallenet D."/>
            <person name="Valverde C."/>
            <person name="Wall L.G."/>
            <person name="Wang Y."/>
            <person name="Medigue C."/>
            <person name="Benson D.R."/>
        </authorList>
    </citation>
    <scope>NUCLEOTIDE SEQUENCE [LARGE SCALE GENOMIC DNA]</scope>
    <source>
        <strain evidence="23">DSM 45986 / CECT 9034 / ACN14a</strain>
    </source>
</reference>
<comment type="cofactor">
    <cofactor evidence="1">
        <name>Fe cation</name>
        <dbReference type="ChEBI" id="CHEBI:24875"/>
    </cofactor>
</comment>
<keyword evidence="5" id="KW-0001">2Fe-2S</keyword>
<comment type="catalytic activity">
    <reaction evidence="19">
        <text>cholesterol + NADH + O2 + H(+) = 7-dehydrocholesterol + NAD(+) + 2 H2O</text>
        <dbReference type="Rhea" id="RHEA:51644"/>
        <dbReference type="ChEBI" id="CHEBI:15377"/>
        <dbReference type="ChEBI" id="CHEBI:15378"/>
        <dbReference type="ChEBI" id="CHEBI:15379"/>
        <dbReference type="ChEBI" id="CHEBI:16113"/>
        <dbReference type="ChEBI" id="CHEBI:17759"/>
        <dbReference type="ChEBI" id="CHEBI:57540"/>
        <dbReference type="ChEBI" id="CHEBI:57945"/>
        <dbReference type="EC" id="1.14.19.21"/>
    </reaction>
    <physiologicalReaction direction="left-to-right" evidence="19">
        <dbReference type="Rhea" id="RHEA:51645"/>
    </physiologicalReaction>
</comment>
<dbReference type="SUPFAM" id="SSF55961">
    <property type="entry name" value="Bet v1-like"/>
    <property type="match status" value="1"/>
</dbReference>
<keyword evidence="4" id="KW-0812">Transmembrane</keyword>
<keyword evidence="12" id="KW-0472">Membrane</keyword>
<comment type="pathway">
    <text evidence="3">Hormone biosynthesis.</text>
</comment>
<evidence type="ECO:0000256" key="18">
    <source>
        <dbReference type="ARBA" id="ARBA00046982"/>
    </source>
</evidence>
<gene>
    <name evidence="22" type="ordered locus">FRAAL3502</name>
</gene>
<dbReference type="Gene3D" id="2.102.10.10">
    <property type="entry name" value="Rieske [2Fe-2S] iron-sulphur domain"/>
    <property type="match status" value="1"/>
</dbReference>
<dbReference type="Gene3D" id="3.90.380.10">
    <property type="entry name" value="Naphthalene 1,2-dioxygenase Alpha Subunit, Chain A, domain 1"/>
    <property type="match status" value="1"/>
</dbReference>
<dbReference type="InterPro" id="IPR036922">
    <property type="entry name" value="Rieske_2Fe-2S_sf"/>
</dbReference>
<dbReference type="GO" id="GO:0046872">
    <property type="term" value="F:metal ion binding"/>
    <property type="evidence" value="ECO:0007669"/>
    <property type="project" value="UniProtKB-KW"/>
</dbReference>
<evidence type="ECO:0000256" key="12">
    <source>
        <dbReference type="ARBA" id="ARBA00023136"/>
    </source>
</evidence>
<proteinExistence type="inferred from homology"/>
<dbReference type="GO" id="GO:0016020">
    <property type="term" value="C:membrane"/>
    <property type="evidence" value="ECO:0007669"/>
    <property type="project" value="UniProtKB-SubCell"/>
</dbReference>
<dbReference type="GO" id="GO:0005737">
    <property type="term" value="C:cytoplasm"/>
    <property type="evidence" value="ECO:0007669"/>
    <property type="project" value="TreeGrafter"/>
</dbReference>
<dbReference type="GO" id="GO:0008203">
    <property type="term" value="P:cholesterol metabolic process"/>
    <property type="evidence" value="ECO:0007669"/>
    <property type="project" value="InterPro"/>
</dbReference>
<name>Q0RK15_FRAAA</name>
<evidence type="ECO:0000256" key="7">
    <source>
        <dbReference type="ARBA" id="ARBA00022963"/>
    </source>
</evidence>
<accession>Q0RK15</accession>
<evidence type="ECO:0000256" key="16">
    <source>
        <dbReference type="ARBA" id="ARBA00026095"/>
    </source>
</evidence>
<evidence type="ECO:0000256" key="2">
    <source>
        <dbReference type="ARBA" id="ARBA00004370"/>
    </source>
</evidence>
<keyword evidence="11" id="KW-0411">Iron-sulfur</keyword>
<comment type="subcellular location">
    <subcellularLocation>
        <location evidence="2">Membrane</location>
    </subcellularLocation>
</comment>
<dbReference type="AlphaFoldDB" id="Q0RK15"/>
<evidence type="ECO:0000256" key="15">
    <source>
        <dbReference type="ARBA" id="ARBA00025729"/>
    </source>
</evidence>
<keyword evidence="10" id="KW-0408">Iron</keyword>
<keyword evidence="13" id="KW-0753">Steroid metabolism</keyword>
<evidence type="ECO:0000256" key="8">
    <source>
        <dbReference type="ARBA" id="ARBA00022989"/>
    </source>
</evidence>
<dbReference type="eggNOG" id="COG4638">
    <property type="taxonomic scope" value="Bacteria"/>
</dbReference>
<dbReference type="GO" id="GO:0051537">
    <property type="term" value="F:2 iron, 2 sulfur cluster binding"/>
    <property type="evidence" value="ECO:0007669"/>
    <property type="project" value="UniProtKB-KW"/>
</dbReference>
<evidence type="ECO:0000256" key="11">
    <source>
        <dbReference type="ARBA" id="ARBA00023014"/>
    </source>
</evidence>
<dbReference type="OrthoDB" id="5243643at2"/>
<comment type="subunit">
    <text evidence="18">Homotrimer. The two-component system 3-ketosteroid-9-alpha-monooxygenase is composed of an oxygenase component KshA and a reductase component KshB.</text>
</comment>
<dbReference type="STRING" id="326424.FRAAL3502"/>
<keyword evidence="8" id="KW-1133">Transmembrane helix</keyword>
<dbReference type="EC" id="1.14.19.21" evidence="16"/>
<dbReference type="Pfam" id="PF00355">
    <property type="entry name" value="Rieske"/>
    <property type="match status" value="1"/>
</dbReference>
<comment type="catalytic activity">
    <reaction evidence="20">
        <text>cholesterol + NADPH + O2 + H(+) = 7-dehydrocholesterol + NADP(+) + 2 H2O</text>
        <dbReference type="Rhea" id="RHEA:45024"/>
        <dbReference type="ChEBI" id="CHEBI:15377"/>
        <dbReference type="ChEBI" id="CHEBI:15378"/>
        <dbReference type="ChEBI" id="CHEBI:15379"/>
        <dbReference type="ChEBI" id="CHEBI:16113"/>
        <dbReference type="ChEBI" id="CHEBI:17759"/>
        <dbReference type="ChEBI" id="CHEBI:57783"/>
        <dbReference type="ChEBI" id="CHEBI:58349"/>
        <dbReference type="EC" id="1.14.19.21"/>
    </reaction>
    <physiologicalReaction direction="left-to-right" evidence="20">
        <dbReference type="Rhea" id="RHEA:45025"/>
    </physiologicalReaction>
</comment>
<evidence type="ECO:0000259" key="21">
    <source>
        <dbReference type="PROSITE" id="PS51296"/>
    </source>
</evidence>